<dbReference type="KEGG" id="coe:CP258_00270"/>
<keyword evidence="1" id="KW-0472">Membrane</keyword>
<evidence type="ECO:0000313" key="3">
    <source>
        <dbReference type="Proteomes" id="UP000006465"/>
    </source>
</evidence>
<feature type="transmembrane region" description="Helical" evidence="1">
    <location>
        <begin position="12"/>
        <end position="36"/>
    </location>
</feature>
<evidence type="ECO:0000313" key="2">
    <source>
        <dbReference type="EMBL" id="AFK15705.1"/>
    </source>
</evidence>
<accession>A0AAU8PI16</accession>
<gene>
    <name evidence="2" type="ORF">CP258_00270</name>
</gene>
<dbReference type="RefSeq" id="WP_014366248.1">
    <property type="nucleotide sequence ID" value="NC_017945.3"/>
</dbReference>
<reference evidence="2 3" key="1">
    <citation type="journal article" date="2013" name="J. Biotechnol.">
        <title>Genome sequence of Corynebacterium pseudotuberculosis biovar equi strain 258 and prediction of antigenic targets to improve biotechnological vaccine production.</title>
        <authorList>
            <person name="Soares S.C."/>
            <person name="Trost E."/>
            <person name="Ramos R.T."/>
            <person name="Carneiro A.R."/>
            <person name="Santos A.R."/>
            <person name="Pinto A.C."/>
            <person name="Barbosa E."/>
            <person name="Aburjaile F."/>
            <person name="Ali A."/>
            <person name="Diniz C.A."/>
            <person name="Hassan S.S."/>
            <person name="Fiaux K."/>
            <person name="Guimaraes L.C."/>
            <person name="Bakhtiar S.M."/>
            <person name="Pereira U."/>
            <person name="Almeida S.S."/>
            <person name="Abreu V.A."/>
            <person name="Rocha F.S."/>
            <person name="Dorella F.A."/>
            <person name="Miyoshi A."/>
            <person name="Silva A."/>
            <person name="Azevedo V."/>
            <person name="Tauch A."/>
        </authorList>
    </citation>
    <scope>NUCLEOTIDE SEQUENCE [LARGE SCALE GENOMIC DNA]</scope>
    <source>
        <strain evidence="2 3">258</strain>
    </source>
</reference>
<dbReference type="Proteomes" id="UP000006465">
    <property type="component" value="Chromosome"/>
</dbReference>
<dbReference type="EMBL" id="CP003540">
    <property type="protein sequence ID" value="AFK15705.1"/>
    <property type="molecule type" value="Genomic_DNA"/>
</dbReference>
<dbReference type="AlphaFoldDB" id="A0AAU8PI16"/>
<proteinExistence type="predicted"/>
<keyword evidence="1" id="KW-0812">Transmembrane</keyword>
<evidence type="ECO:0000256" key="1">
    <source>
        <dbReference type="SAM" id="Phobius"/>
    </source>
</evidence>
<feature type="transmembrane region" description="Helical" evidence="1">
    <location>
        <begin position="48"/>
        <end position="66"/>
    </location>
</feature>
<protein>
    <submittedName>
        <fullName evidence="2">Uncharacterized protein</fullName>
    </submittedName>
</protein>
<name>A0AAU8PI16_CORPS</name>
<organism evidence="2 3">
    <name type="scientific">Corynebacterium pseudotuberculosis 258</name>
    <dbReference type="NCBI Taxonomy" id="1168865"/>
    <lineage>
        <taxon>Bacteria</taxon>
        <taxon>Bacillati</taxon>
        <taxon>Actinomycetota</taxon>
        <taxon>Actinomycetes</taxon>
        <taxon>Mycobacteriales</taxon>
        <taxon>Corynebacteriaceae</taxon>
        <taxon>Corynebacterium</taxon>
    </lineage>
</organism>
<feature type="transmembrane region" description="Helical" evidence="1">
    <location>
        <begin position="73"/>
        <end position="93"/>
    </location>
</feature>
<keyword evidence="1" id="KW-1133">Transmembrane helix</keyword>
<sequence length="97" mass="10465">MKNRRQERLSAPQIISVSAILLAIGVTWTAVVFYRLNAKSIDGEWGNLTLAALGLGFGFSTLYAGVSQKKKLAYFLALGVLSSVFLLIALAYLSNAL</sequence>